<dbReference type="SUPFAM" id="SSF159065">
    <property type="entry name" value="Dom34/Pelota N-terminal domain-like"/>
    <property type="match status" value="1"/>
</dbReference>
<comment type="similarity">
    <text evidence="3 6">Belongs to the eukaryotic release factor 1 family. Pelota subfamily.</text>
</comment>
<dbReference type="SUPFAM" id="SSF53137">
    <property type="entry name" value="Translational machinery components"/>
    <property type="match status" value="1"/>
</dbReference>
<accession>A0ABQ5JTW3</accession>
<evidence type="ECO:0000256" key="3">
    <source>
        <dbReference type="ARBA" id="ARBA00009504"/>
    </source>
</evidence>
<dbReference type="PANTHER" id="PTHR10853">
    <property type="entry name" value="PELOTA"/>
    <property type="match status" value="1"/>
</dbReference>
<evidence type="ECO:0000256" key="4">
    <source>
        <dbReference type="ARBA" id="ARBA00022490"/>
    </source>
</evidence>
<dbReference type="Pfam" id="PF03465">
    <property type="entry name" value="eRF1_3"/>
    <property type="match status" value="1"/>
</dbReference>
<dbReference type="SUPFAM" id="SSF55315">
    <property type="entry name" value="L30e-like"/>
    <property type="match status" value="1"/>
</dbReference>
<dbReference type="SMART" id="SM01194">
    <property type="entry name" value="eRF1_1"/>
    <property type="match status" value="1"/>
</dbReference>
<keyword evidence="5 6" id="KW-0479">Metal-binding</keyword>
<sequence length="392" mass="43713">MKILKGEAIPQEITTVSVIPEREPDLWCLYNIIEDGDTIFATTTRKVQKSQSKEGSERVKVKLCLEVKGVEYNPGDQVLRISGINKTESKHIKLGQYHTFSLSLLSTLKITKKWTHYHAHSFRLVSDIVHYAQIAVLLIIEGRAQLVLVADDCSVVKAKIEHPIPHKSKFSNEKRSKAFNSFYNSTLLAVVQTLRQGSKLPRCLVIGSPDASGEQFKSYALSTVMSLPALSSHTTKVEMKTFIEDSILLLTSTGFKHAIKEIFTDPSTKHLVADTAAAHDIALIEKMRHMIEDDDERLVYGESAVMGAADLDAISTLMVTDELMRSQDLEQRRRMHHLYDRVIHNGGKVTVMNTEHEGSGGRLKSLSGLAAILLFPVPGLMEAEDSEEDSFD</sequence>
<evidence type="ECO:0000256" key="6">
    <source>
        <dbReference type="RuleBase" id="RU362019"/>
    </source>
</evidence>
<feature type="domain" description="eRF1/Pelota-like N-terminal" evidence="7">
    <location>
        <begin position="1"/>
        <end position="127"/>
    </location>
</feature>
<dbReference type="PANTHER" id="PTHR10853:SF0">
    <property type="entry name" value="PROTEIN PELOTA HOMOLOG"/>
    <property type="match status" value="1"/>
</dbReference>
<protein>
    <recommendedName>
        <fullName evidence="6">Protein pelota homolog</fullName>
    </recommendedName>
</protein>
<evidence type="ECO:0000256" key="2">
    <source>
        <dbReference type="ARBA" id="ARBA00004496"/>
    </source>
</evidence>
<dbReference type="NCBIfam" id="TIGR00111">
    <property type="entry name" value="pelota"/>
    <property type="match status" value="1"/>
</dbReference>
<comment type="caution">
    <text evidence="8">The sequence shown here is derived from an EMBL/GenBank/DDBJ whole genome shotgun (WGS) entry which is preliminary data.</text>
</comment>
<evidence type="ECO:0000256" key="1">
    <source>
        <dbReference type="ARBA" id="ARBA00001968"/>
    </source>
</evidence>
<dbReference type="InterPro" id="IPR058547">
    <property type="entry name" value="Pelota_N"/>
</dbReference>
<reference evidence="8" key="1">
    <citation type="submission" date="2022-03" db="EMBL/GenBank/DDBJ databases">
        <title>Draft genome sequence of Aduncisulcus paluster, a free-living microaerophilic Fornicata.</title>
        <authorList>
            <person name="Yuyama I."/>
            <person name="Kume K."/>
            <person name="Tamura T."/>
            <person name="Inagaki Y."/>
            <person name="Hashimoto T."/>
        </authorList>
    </citation>
    <scope>NUCLEOTIDE SEQUENCE</scope>
    <source>
        <strain evidence="8">NY0171</strain>
    </source>
</reference>
<evidence type="ECO:0000259" key="7">
    <source>
        <dbReference type="SMART" id="SM01194"/>
    </source>
</evidence>
<dbReference type="InterPro" id="IPR042226">
    <property type="entry name" value="eFR1_2_sf"/>
</dbReference>
<keyword evidence="9" id="KW-1185">Reference proteome</keyword>
<name>A0ABQ5JTW3_9EUKA</name>
<dbReference type="Gene3D" id="2.30.30.870">
    <property type="entry name" value="Pelota, domain A"/>
    <property type="match status" value="1"/>
</dbReference>
<keyword evidence="4 6" id="KW-0963">Cytoplasm</keyword>
<dbReference type="InterPro" id="IPR005140">
    <property type="entry name" value="eRF1_Pelota-like_N"/>
</dbReference>
<evidence type="ECO:0000313" key="9">
    <source>
        <dbReference type="Proteomes" id="UP001057375"/>
    </source>
</evidence>
<dbReference type="Pfam" id="PF26356">
    <property type="entry name" value="Pelota_N"/>
    <property type="match status" value="1"/>
</dbReference>
<organism evidence="8 9">
    <name type="scientific">Aduncisulcus paluster</name>
    <dbReference type="NCBI Taxonomy" id="2918883"/>
    <lineage>
        <taxon>Eukaryota</taxon>
        <taxon>Metamonada</taxon>
        <taxon>Carpediemonas-like organisms</taxon>
        <taxon>Aduncisulcus</taxon>
    </lineage>
</organism>
<dbReference type="Gene3D" id="3.30.420.60">
    <property type="entry name" value="eRF1 domain 2"/>
    <property type="match status" value="1"/>
</dbReference>
<dbReference type="EMBL" id="BQXS01011692">
    <property type="protein sequence ID" value="GKT15680.1"/>
    <property type="molecule type" value="Genomic_DNA"/>
</dbReference>
<dbReference type="Gene3D" id="3.30.1330.30">
    <property type="match status" value="1"/>
</dbReference>
<evidence type="ECO:0000256" key="5">
    <source>
        <dbReference type="ARBA" id="ARBA00022723"/>
    </source>
</evidence>
<dbReference type="Proteomes" id="UP001057375">
    <property type="component" value="Unassembled WGS sequence"/>
</dbReference>
<evidence type="ECO:0000313" key="8">
    <source>
        <dbReference type="EMBL" id="GKT15680.1"/>
    </source>
</evidence>
<comment type="cofactor">
    <cofactor evidence="1 6">
        <name>a divalent metal cation</name>
        <dbReference type="ChEBI" id="CHEBI:60240"/>
    </cofactor>
</comment>
<gene>
    <name evidence="8" type="ORF">ADUPG1_010765</name>
</gene>
<dbReference type="InterPro" id="IPR038069">
    <property type="entry name" value="Pelota/DOM34_N"/>
</dbReference>
<dbReference type="InterPro" id="IPR004405">
    <property type="entry name" value="TF_pelota"/>
</dbReference>
<comment type="function">
    <text evidence="6">Component of the Pelota-HBS1L complex, a complex that recognizes stalled ribosomes and triggers the No-Go Decay (NGD) pathway. In the Pelota-HBS1L complex, pelo recognizes ribosomes stalled at the 3' end of an mRNA and engages stalled ribosomes by destabilizing mRNA in the mRNA channel.</text>
</comment>
<dbReference type="InterPro" id="IPR005142">
    <property type="entry name" value="eRF1_3"/>
</dbReference>
<dbReference type="InterPro" id="IPR029064">
    <property type="entry name" value="Ribosomal_eL30-like_sf"/>
</dbReference>
<proteinExistence type="inferred from homology"/>
<comment type="subcellular location">
    <subcellularLocation>
        <location evidence="2 6">Cytoplasm</location>
    </subcellularLocation>
</comment>